<dbReference type="InterPro" id="IPR029063">
    <property type="entry name" value="SAM-dependent_MTases_sf"/>
</dbReference>
<dbReference type="Proteomes" id="UP001417504">
    <property type="component" value="Unassembled WGS sequence"/>
</dbReference>
<dbReference type="Gene3D" id="3.40.50.150">
    <property type="entry name" value="Vaccinia Virus protein VP39"/>
    <property type="match status" value="1"/>
</dbReference>
<dbReference type="Pfam" id="PF03492">
    <property type="entry name" value="Methyltransf_7"/>
    <property type="match status" value="1"/>
</dbReference>
<comment type="caution">
    <text evidence="3">The sequence shown here is derived from an EMBL/GenBank/DDBJ whole genome shotgun (WGS) entry which is preliminary data.</text>
</comment>
<evidence type="ECO:0008006" key="5">
    <source>
        <dbReference type="Google" id="ProtNLM"/>
    </source>
</evidence>
<accession>A0AAP0IVB3</accession>
<dbReference type="Gene3D" id="1.10.1200.270">
    <property type="entry name" value="Methyltransferase, alpha-helical capping domain"/>
    <property type="match status" value="1"/>
</dbReference>
<gene>
    <name evidence="3" type="ORF">Sjap_012119</name>
</gene>
<evidence type="ECO:0000256" key="1">
    <source>
        <dbReference type="ARBA" id="ARBA00022723"/>
    </source>
</evidence>
<dbReference type="InterPro" id="IPR042086">
    <property type="entry name" value="MeTrfase_capping"/>
</dbReference>
<evidence type="ECO:0000313" key="4">
    <source>
        <dbReference type="Proteomes" id="UP001417504"/>
    </source>
</evidence>
<sequence length="408" mass="46329">MGATSPTPPCLNKELNKYLKGEQHPIWSAGLHRILCMQGGDDDGSYAKNSEAPASALTLSKPLLVEAIESMKLLLQLEDEEESLRIADLGCATGYNTLATVDFLVDTLSHRYKQEAGFDPEFEAFFSDLPSNDFNSLFRSLPPFAFTDHNHNLKRRYYAAGVPGSFYHRLFPKAKLHVAVSLSALHWLSQIPESVVDKRSRAWNEGRAWIDGAKREVVEAYAKQSKDDLMAFIRCRREEIVKGGILFMLMAGRPGSNRPEDQLGDPDSRAKHPFTSSMDQAWEDLLNEGLIEKETRDTFNIPAYMRSTEEVEEAFEECGGFEMRRLDYRRIVEYSKEKQQEWIVDPVSYGRAKANLVRATLRPIVEAHLGPTLSHELFKRFEKRASEDLAMLHKTCFYGVIVVSAIRK</sequence>
<keyword evidence="1" id="KW-0479">Metal-binding</keyword>
<dbReference type="SUPFAM" id="SSF53335">
    <property type="entry name" value="S-adenosyl-L-methionine-dependent methyltransferases"/>
    <property type="match status" value="1"/>
</dbReference>
<keyword evidence="2" id="KW-0460">Magnesium</keyword>
<name>A0AAP0IVB3_9MAGN</name>
<reference evidence="3 4" key="1">
    <citation type="submission" date="2024-01" db="EMBL/GenBank/DDBJ databases">
        <title>Genome assemblies of Stephania.</title>
        <authorList>
            <person name="Yang L."/>
        </authorList>
    </citation>
    <scope>NUCLEOTIDE SEQUENCE [LARGE SCALE GENOMIC DNA]</scope>
    <source>
        <strain evidence="3">QJT</strain>
        <tissue evidence="3">Leaf</tissue>
    </source>
</reference>
<protein>
    <recommendedName>
        <fullName evidence="5">Gibberellic acid methyltransferase 2</fullName>
    </recommendedName>
</protein>
<dbReference type="GO" id="GO:0046872">
    <property type="term" value="F:metal ion binding"/>
    <property type="evidence" value="ECO:0007669"/>
    <property type="project" value="UniProtKB-KW"/>
</dbReference>
<evidence type="ECO:0000313" key="3">
    <source>
        <dbReference type="EMBL" id="KAK9122517.1"/>
    </source>
</evidence>
<dbReference type="InterPro" id="IPR005299">
    <property type="entry name" value="MeTrfase_7"/>
</dbReference>
<dbReference type="AlphaFoldDB" id="A0AAP0IVB3"/>
<evidence type="ECO:0000256" key="2">
    <source>
        <dbReference type="ARBA" id="ARBA00022842"/>
    </source>
</evidence>
<dbReference type="GO" id="GO:0008168">
    <property type="term" value="F:methyltransferase activity"/>
    <property type="evidence" value="ECO:0007669"/>
    <property type="project" value="InterPro"/>
</dbReference>
<keyword evidence="4" id="KW-1185">Reference proteome</keyword>
<organism evidence="3 4">
    <name type="scientific">Stephania japonica</name>
    <dbReference type="NCBI Taxonomy" id="461633"/>
    <lineage>
        <taxon>Eukaryota</taxon>
        <taxon>Viridiplantae</taxon>
        <taxon>Streptophyta</taxon>
        <taxon>Embryophyta</taxon>
        <taxon>Tracheophyta</taxon>
        <taxon>Spermatophyta</taxon>
        <taxon>Magnoliopsida</taxon>
        <taxon>Ranunculales</taxon>
        <taxon>Menispermaceae</taxon>
        <taxon>Menispermoideae</taxon>
        <taxon>Cissampelideae</taxon>
        <taxon>Stephania</taxon>
    </lineage>
</organism>
<dbReference type="EMBL" id="JBBNAE010000005">
    <property type="protein sequence ID" value="KAK9122517.1"/>
    <property type="molecule type" value="Genomic_DNA"/>
</dbReference>
<dbReference type="PANTHER" id="PTHR31009">
    <property type="entry name" value="S-ADENOSYL-L-METHIONINE:CARBOXYL METHYLTRANSFERASE FAMILY PROTEIN"/>
    <property type="match status" value="1"/>
</dbReference>
<proteinExistence type="predicted"/>